<dbReference type="NCBIfam" id="NF046112">
    <property type="entry name" value="MSMEG_6209_Nter"/>
    <property type="match status" value="1"/>
</dbReference>
<proteinExistence type="predicted"/>
<evidence type="ECO:0000313" key="3">
    <source>
        <dbReference type="EMBL" id="NKY37968.1"/>
    </source>
</evidence>
<dbReference type="InterPro" id="IPR048716">
    <property type="entry name" value="Phosphatase-like_N"/>
</dbReference>
<protein>
    <submittedName>
        <fullName evidence="3">Arsenate reductase ArsC</fullName>
    </submittedName>
</protein>
<dbReference type="Proteomes" id="UP000777774">
    <property type="component" value="Unassembled WGS sequence"/>
</dbReference>
<comment type="caution">
    <text evidence="3">The sequence shown here is derived from an EMBL/GenBank/DDBJ whole genome shotgun (WGS) entry which is preliminary data.</text>
</comment>
<accession>A0ABX1JYZ4</accession>
<reference evidence="3 4" key="1">
    <citation type="submission" date="2020-04" db="EMBL/GenBank/DDBJ databases">
        <title>MicrobeNet Type strains.</title>
        <authorList>
            <person name="Nicholson A.C."/>
        </authorList>
    </citation>
    <scope>NUCLEOTIDE SEQUENCE [LARGE SCALE GENOMIC DNA]</scope>
    <source>
        <strain evidence="3 4">ATCC BAA-787</strain>
    </source>
</reference>
<evidence type="ECO:0000313" key="4">
    <source>
        <dbReference type="Proteomes" id="UP000777774"/>
    </source>
</evidence>
<dbReference type="EMBL" id="JAAXOY010000001">
    <property type="protein sequence ID" value="NKY37968.1"/>
    <property type="molecule type" value="Genomic_DNA"/>
</dbReference>
<dbReference type="PANTHER" id="PTHR43428">
    <property type="entry name" value="ARSENATE REDUCTASE"/>
    <property type="match status" value="1"/>
</dbReference>
<dbReference type="SMART" id="SM00226">
    <property type="entry name" value="LMWPc"/>
    <property type="match status" value="1"/>
</dbReference>
<dbReference type="Pfam" id="PF01451">
    <property type="entry name" value="LMWPc"/>
    <property type="match status" value="1"/>
</dbReference>
<dbReference type="Gene3D" id="3.40.50.2300">
    <property type="match status" value="1"/>
</dbReference>
<name>A0ABX1JYZ4_9CELL</name>
<keyword evidence="1" id="KW-0059">Arsenical resistance</keyword>
<feature type="domain" description="Phosphotyrosine protein phosphatase I" evidence="2">
    <location>
        <begin position="106"/>
        <end position="231"/>
    </location>
</feature>
<dbReference type="Gene3D" id="1.10.8.1060">
    <property type="entry name" value="Corynebacterium glutamicum thioredoxin-dependent arsenate reductase, N-terminal domain"/>
    <property type="match status" value="1"/>
</dbReference>
<dbReference type="InterPro" id="IPR036196">
    <property type="entry name" value="Ptyr_pPase_sf"/>
</dbReference>
<organism evidence="3 4">
    <name type="scientific">Cellulomonas septica</name>
    <dbReference type="NCBI Taxonomy" id="285080"/>
    <lineage>
        <taxon>Bacteria</taxon>
        <taxon>Bacillati</taxon>
        <taxon>Actinomycetota</taxon>
        <taxon>Actinomycetes</taxon>
        <taxon>Micrococcales</taxon>
        <taxon>Cellulomonadaceae</taxon>
        <taxon>Cellulomonas</taxon>
    </lineage>
</organism>
<dbReference type="InterPro" id="IPR023485">
    <property type="entry name" value="Ptyr_pPase"/>
</dbReference>
<gene>
    <name evidence="3" type="ORF">HGA02_00075</name>
</gene>
<dbReference type="SUPFAM" id="SSF52788">
    <property type="entry name" value="Phosphotyrosine protein phosphatases I"/>
    <property type="match status" value="1"/>
</dbReference>
<dbReference type="Pfam" id="PF21234">
    <property type="entry name" value="Phosphatase-like_N"/>
    <property type="match status" value="1"/>
</dbReference>
<keyword evidence="4" id="KW-1185">Reference proteome</keyword>
<evidence type="ECO:0000259" key="2">
    <source>
        <dbReference type="SMART" id="SM00226"/>
    </source>
</evidence>
<evidence type="ECO:0000256" key="1">
    <source>
        <dbReference type="ARBA" id="ARBA00022849"/>
    </source>
</evidence>
<dbReference type="PANTHER" id="PTHR43428:SF1">
    <property type="entry name" value="ARSENATE REDUCTASE"/>
    <property type="match status" value="1"/>
</dbReference>
<sequence length="240" mass="25915">MGSGTSATYRPTHDALARFGALLGSESSAPVDPPPDVLRRVSDQLVIRFAGSLSAETVNRFVDESYELLASRATVRTHLPVLTARFAAERLEALADVRSARQHDGADVLFVCVHNAGRSQLAAAALRTRAGASVRVRTAGSVPASRIEHTVLEVIERRGWTPALEFPKPLTDEVVRASDYVITMGCGDACPVVPGRTYLDWRLDDPAGRPVDEVESIADEVDALVRGLVEQIRSSHHSGR</sequence>